<gene>
    <name evidence="5" type="primary">rpmF</name>
    <name evidence="6" type="ORF">EI74_0652</name>
</gene>
<comment type="similarity">
    <text evidence="1 5">Belongs to the bacterial ribosomal protein bL32 family.</text>
</comment>
<dbReference type="GO" id="GO:0003735">
    <property type="term" value="F:structural constituent of ribosome"/>
    <property type="evidence" value="ECO:0007669"/>
    <property type="project" value="InterPro"/>
</dbReference>
<dbReference type="GO" id="GO:0006412">
    <property type="term" value="P:translation"/>
    <property type="evidence" value="ECO:0007669"/>
    <property type="project" value="UniProtKB-UniRule"/>
</dbReference>
<evidence type="ECO:0000256" key="1">
    <source>
        <dbReference type="ARBA" id="ARBA00008560"/>
    </source>
</evidence>
<evidence type="ECO:0000256" key="5">
    <source>
        <dbReference type="HAMAP-Rule" id="MF_00340"/>
    </source>
</evidence>
<protein>
    <recommendedName>
        <fullName evidence="4 5">Large ribosomal subunit protein bL32</fullName>
    </recommendedName>
</protein>
<dbReference type="InterPro" id="IPR044957">
    <property type="entry name" value="Ribosomal_bL32_bact"/>
</dbReference>
<dbReference type="HAMAP" id="MF_00340">
    <property type="entry name" value="Ribosomal_bL32"/>
    <property type="match status" value="1"/>
</dbReference>
<evidence type="ECO:0000313" key="6">
    <source>
        <dbReference type="EMBL" id="TDO19847.1"/>
    </source>
</evidence>
<dbReference type="GO" id="GO:0015934">
    <property type="term" value="C:large ribosomal subunit"/>
    <property type="evidence" value="ECO:0007669"/>
    <property type="project" value="InterPro"/>
</dbReference>
<keyword evidence="3 5" id="KW-0687">Ribonucleoprotein</keyword>
<dbReference type="Proteomes" id="UP000295518">
    <property type="component" value="Unassembled WGS sequence"/>
</dbReference>
<dbReference type="EMBL" id="SNWN01000013">
    <property type="protein sequence ID" value="TDO19847.1"/>
    <property type="molecule type" value="Genomic_DNA"/>
</dbReference>
<evidence type="ECO:0000256" key="2">
    <source>
        <dbReference type="ARBA" id="ARBA00022980"/>
    </source>
</evidence>
<dbReference type="Gene3D" id="1.20.5.640">
    <property type="entry name" value="Single helix bin"/>
    <property type="match status" value="1"/>
</dbReference>
<keyword evidence="2 5" id="KW-0689">Ribosomal protein</keyword>
<keyword evidence="7" id="KW-1185">Reference proteome</keyword>
<dbReference type="PANTHER" id="PTHR35534:SF1">
    <property type="entry name" value="LARGE RIBOSOMAL SUBUNIT PROTEIN BL32"/>
    <property type="match status" value="1"/>
</dbReference>
<organism evidence="6 7">
    <name type="scientific">Mycoplasma testudineum</name>
    <dbReference type="NCBI Taxonomy" id="244584"/>
    <lineage>
        <taxon>Bacteria</taxon>
        <taxon>Bacillati</taxon>
        <taxon>Mycoplasmatota</taxon>
        <taxon>Mollicutes</taxon>
        <taxon>Mycoplasmataceae</taxon>
        <taxon>Mycoplasma</taxon>
    </lineage>
</organism>
<dbReference type="Pfam" id="PF01783">
    <property type="entry name" value="Ribosomal_L32p"/>
    <property type="match status" value="1"/>
</dbReference>
<evidence type="ECO:0000256" key="3">
    <source>
        <dbReference type="ARBA" id="ARBA00023274"/>
    </source>
</evidence>
<reference evidence="6 7" key="1">
    <citation type="submission" date="2019-03" db="EMBL/GenBank/DDBJ databases">
        <title>Genomic Encyclopedia of Archaeal and Bacterial Type Strains, Phase II (KMG-II): from individual species to whole genera.</title>
        <authorList>
            <person name="Goeker M."/>
        </authorList>
    </citation>
    <scope>NUCLEOTIDE SEQUENCE [LARGE SCALE GENOMIC DNA]</scope>
    <source>
        <strain evidence="6 7">ATCC 700618</strain>
    </source>
</reference>
<evidence type="ECO:0000256" key="4">
    <source>
        <dbReference type="ARBA" id="ARBA00035178"/>
    </source>
</evidence>
<comment type="caution">
    <text evidence="6">The sequence shown here is derived from an EMBL/GenBank/DDBJ whole genome shotgun (WGS) entry which is preliminary data.</text>
</comment>
<dbReference type="SUPFAM" id="SSF57829">
    <property type="entry name" value="Zn-binding ribosomal proteins"/>
    <property type="match status" value="1"/>
</dbReference>
<evidence type="ECO:0000313" key="7">
    <source>
        <dbReference type="Proteomes" id="UP000295518"/>
    </source>
</evidence>
<accession>A0A4R6IE01</accession>
<sequence>MKINNLLGEIMAIVPKRKTSKQRRNKRRTHDALSVSTTVECNNCAKQIEPHKICKFCGFYKGTKYLEV</sequence>
<dbReference type="InterPro" id="IPR011332">
    <property type="entry name" value="Ribosomal_zn-bd"/>
</dbReference>
<dbReference type="InterPro" id="IPR002677">
    <property type="entry name" value="Ribosomal_bL32"/>
</dbReference>
<dbReference type="PANTHER" id="PTHR35534">
    <property type="entry name" value="50S RIBOSOMAL PROTEIN L32"/>
    <property type="match status" value="1"/>
</dbReference>
<dbReference type="NCBIfam" id="TIGR01031">
    <property type="entry name" value="rpmF_bact"/>
    <property type="match status" value="1"/>
</dbReference>
<proteinExistence type="inferred from homology"/>
<name>A0A4R6IE01_9MOLU</name>
<dbReference type="AlphaFoldDB" id="A0A4R6IE01"/>